<dbReference type="InterPro" id="IPR019897">
    <property type="entry name" value="RidA_CS"/>
</dbReference>
<dbReference type="FunFam" id="3.30.1330.40:FF:000001">
    <property type="entry name" value="L-PSP family endoribonuclease"/>
    <property type="match status" value="1"/>
</dbReference>
<proteinExistence type="inferred from homology"/>
<dbReference type="GO" id="GO:0005829">
    <property type="term" value="C:cytosol"/>
    <property type="evidence" value="ECO:0007669"/>
    <property type="project" value="TreeGrafter"/>
</dbReference>
<protein>
    <submittedName>
        <fullName evidence="2">Uncharacterized protein</fullName>
    </submittedName>
</protein>
<comment type="similarity">
    <text evidence="1">Belongs to the RutC family.</text>
</comment>
<dbReference type="InterPro" id="IPR035959">
    <property type="entry name" value="RutC-like_sf"/>
</dbReference>
<evidence type="ECO:0000313" key="3">
    <source>
        <dbReference type="Proteomes" id="UP001157974"/>
    </source>
</evidence>
<dbReference type="CDD" id="cd00448">
    <property type="entry name" value="YjgF_YER057c_UK114_family"/>
    <property type="match status" value="1"/>
</dbReference>
<dbReference type="PROSITE" id="PS01094">
    <property type="entry name" value="UPF0076"/>
    <property type="match status" value="1"/>
</dbReference>
<dbReference type="SUPFAM" id="SSF55298">
    <property type="entry name" value="YjgF-like"/>
    <property type="match status" value="2"/>
</dbReference>
<name>A0AAV8UKB3_9RHOD</name>
<organism evidence="2 3">
    <name type="scientific">Rhodosorus marinus</name>
    <dbReference type="NCBI Taxonomy" id="101924"/>
    <lineage>
        <taxon>Eukaryota</taxon>
        <taxon>Rhodophyta</taxon>
        <taxon>Stylonematophyceae</taxon>
        <taxon>Stylonematales</taxon>
        <taxon>Stylonemataceae</taxon>
        <taxon>Rhodosorus</taxon>
    </lineage>
</organism>
<dbReference type="InterPro" id="IPR035709">
    <property type="entry name" value="YoaB-like"/>
</dbReference>
<dbReference type="PANTHER" id="PTHR11803">
    <property type="entry name" value="2-IMINOBUTANOATE/2-IMINOPROPANOATE DEAMINASE RIDA"/>
    <property type="match status" value="1"/>
</dbReference>
<dbReference type="PANTHER" id="PTHR11803:SF58">
    <property type="entry name" value="PROTEIN HMF1-RELATED"/>
    <property type="match status" value="1"/>
</dbReference>
<dbReference type="Proteomes" id="UP001157974">
    <property type="component" value="Unassembled WGS sequence"/>
</dbReference>
<sequence length="284" mass="30055">MVAFVSSGAVSRGLYEARRVCNGRSRVRISCSASPSSHSDIKRFVEGPKFNQVNVHNGMVYLSGQVAADTSDATVLGQSKQIFGAIDELLAIAGTDKSRVLSVSTWLTDMGEFADFNSAWDDWVDMENKPTRACVESKLAKPEFLVEVAVTAALPSKAGIISTDKAAAAVGPYNQAIRLADGMVFVSGCIGLKPGSGEMAGDTLEVQTAQALSNMREILAAAGAAPSDVVKTMILLEDISDFAEVNSMYKDFFGEGRVPARSTFAVKSLPKGAKVEIECMAVAP</sequence>
<evidence type="ECO:0000313" key="2">
    <source>
        <dbReference type="EMBL" id="KAJ8901906.1"/>
    </source>
</evidence>
<dbReference type="InterPro" id="IPR006175">
    <property type="entry name" value="YjgF/YER057c/UK114"/>
</dbReference>
<dbReference type="GO" id="GO:0019239">
    <property type="term" value="F:deaminase activity"/>
    <property type="evidence" value="ECO:0007669"/>
    <property type="project" value="TreeGrafter"/>
</dbReference>
<dbReference type="EMBL" id="JAMWBK010000010">
    <property type="protein sequence ID" value="KAJ8901906.1"/>
    <property type="molecule type" value="Genomic_DNA"/>
</dbReference>
<dbReference type="Pfam" id="PF01042">
    <property type="entry name" value="Ribonuc_L-PSP"/>
    <property type="match status" value="2"/>
</dbReference>
<dbReference type="AlphaFoldDB" id="A0AAV8UKB3"/>
<dbReference type="NCBIfam" id="TIGR00004">
    <property type="entry name" value="Rid family detoxifying hydrolase"/>
    <property type="match status" value="1"/>
</dbReference>
<dbReference type="CDD" id="cd06150">
    <property type="entry name" value="YjgF_YER057c_UK114_like_2"/>
    <property type="match status" value="1"/>
</dbReference>
<comment type="caution">
    <text evidence="2">The sequence shown here is derived from an EMBL/GenBank/DDBJ whole genome shotgun (WGS) entry which is preliminary data.</text>
</comment>
<dbReference type="Gene3D" id="3.30.1330.40">
    <property type="entry name" value="RutC-like"/>
    <property type="match status" value="2"/>
</dbReference>
<accession>A0AAV8UKB3</accession>
<keyword evidence="3" id="KW-1185">Reference proteome</keyword>
<evidence type="ECO:0000256" key="1">
    <source>
        <dbReference type="ARBA" id="ARBA00010552"/>
    </source>
</evidence>
<dbReference type="InterPro" id="IPR006056">
    <property type="entry name" value="RidA"/>
</dbReference>
<reference evidence="2 3" key="1">
    <citation type="journal article" date="2023" name="Nat. Commun.">
        <title>Origin of minicircular mitochondrial genomes in red algae.</title>
        <authorList>
            <person name="Lee Y."/>
            <person name="Cho C.H."/>
            <person name="Lee Y.M."/>
            <person name="Park S.I."/>
            <person name="Yang J.H."/>
            <person name="West J.A."/>
            <person name="Bhattacharya D."/>
            <person name="Yoon H.S."/>
        </authorList>
    </citation>
    <scope>NUCLEOTIDE SEQUENCE [LARGE SCALE GENOMIC DNA]</scope>
    <source>
        <strain evidence="2 3">CCMP1338</strain>
        <tissue evidence="2">Whole cell</tissue>
    </source>
</reference>
<gene>
    <name evidence="2" type="ORF">NDN08_004110</name>
</gene>